<dbReference type="PANTHER" id="PTHR43969:SF9">
    <property type="entry name" value="GLUTATHIONE S TRANSFERASE D10, ISOFORM A-RELATED"/>
    <property type="match status" value="1"/>
</dbReference>
<keyword evidence="3" id="KW-0808">Transferase</keyword>
<dbReference type="GO" id="GO:0004364">
    <property type="term" value="F:glutathione transferase activity"/>
    <property type="evidence" value="ECO:0007669"/>
    <property type="project" value="TreeGrafter"/>
</dbReference>
<dbReference type="FunFam" id="1.20.1050.10:FF:000007">
    <property type="entry name" value="Glutathione S-transferase 1-1"/>
    <property type="match status" value="1"/>
</dbReference>
<dbReference type="PROSITE" id="PS50404">
    <property type="entry name" value="GST_NTER"/>
    <property type="match status" value="1"/>
</dbReference>
<dbReference type="InterPro" id="IPR036282">
    <property type="entry name" value="Glutathione-S-Trfase_C_sf"/>
</dbReference>
<comment type="caution">
    <text evidence="3">The sequence shown here is derived from an EMBL/GenBank/DDBJ whole genome shotgun (WGS) entry which is preliminary data.</text>
</comment>
<organism evidence="3 4">
    <name type="scientific">Sarcoptes scabiei</name>
    <name type="common">Itch mite</name>
    <name type="synonym">Acarus scabiei</name>
    <dbReference type="NCBI Taxonomy" id="52283"/>
    <lineage>
        <taxon>Eukaryota</taxon>
        <taxon>Metazoa</taxon>
        <taxon>Ecdysozoa</taxon>
        <taxon>Arthropoda</taxon>
        <taxon>Chelicerata</taxon>
        <taxon>Arachnida</taxon>
        <taxon>Acari</taxon>
        <taxon>Acariformes</taxon>
        <taxon>Sarcoptiformes</taxon>
        <taxon>Astigmata</taxon>
        <taxon>Psoroptidia</taxon>
        <taxon>Sarcoptoidea</taxon>
        <taxon>Sarcoptidae</taxon>
        <taxon>Sarcoptinae</taxon>
        <taxon>Sarcoptes</taxon>
    </lineage>
</organism>
<evidence type="ECO:0000313" key="4">
    <source>
        <dbReference type="Proteomes" id="UP000616769"/>
    </source>
</evidence>
<dbReference type="OrthoDB" id="37920at2759"/>
<dbReference type="Gene3D" id="1.20.1050.10">
    <property type="match status" value="1"/>
</dbReference>
<dbReference type="InterPro" id="IPR036249">
    <property type="entry name" value="Thioredoxin-like_sf"/>
</dbReference>
<comment type="subunit">
    <text evidence="1">Homodimer.</text>
</comment>
<dbReference type="Gene3D" id="3.40.30.10">
    <property type="entry name" value="Glutaredoxin"/>
    <property type="match status" value="1"/>
</dbReference>
<dbReference type="Pfam" id="PF02798">
    <property type="entry name" value="GST_N"/>
    <property type="match status" value="1"/>
</dbReference>
<accession>A0A131ZVF9</accession>
<evidence type="ECO:0000256" key="2">
    <source>
        <dbReference type="RuleBase" id="RU003494"/>
    </source>
</evidence>
<dbReference type="PANTHER" id="PTHR43969">
    <property type="entry name" value="GLUTATHIONE S TRANSFERASE D10, ISOFORM A-RELATED"/>
    <property type="match status" value="1"/>
</dbReference>
<reference evidence="3 4" key="1">
    <citation type="journal article" date="2015" name="Parasit. Vectors">
        <title>Draft genome of the scabies mite.</title>
        <authorList>
            <person name="Rider S.D.Jr."/>
            <person name="Morgan M.S."/>
            <person name="Arlian L.G."/>
        </authorList>
    </citation>
    <scope>NUCLEOTIDE SEQUENCE [LARGE SCALE GENOMIC DNA]</scope>
    <source>
        <strain evidence="3">Arlian Lab</strain>
    </source>
</reference>
<proteinExistence type="inferred from homology"/>
<protein>
    <submittedName>
        <fullName evidence="3">Glutathione S transferase-like protein 1</fullName>
    </submittedName>
</protein>
<sequence length="227" mass="26221">MGSIRPIIYWMAESPPCRTLYAVTKLLGIDCEWKVLDLSQKEHMKSDFLTINPFHCVPTMVESDGFKLWESRVICKYLIESRNIETALYPKDLKKRAIIDRCLHFDLGTLYRALADVVYDAFYVGKPNLAKLPRLEEVLQMMEDNLAKTNSNYLAQSDEPTLADISTYFSLSILEIVSEFDLAKYFKLFSWKQRMNEFIKSIDDGTFATGQANIIAFAKKMMDQHKA</sequence>
<dbReference type="Pfam" id="PF00043">
    <property type="entry name" value="GST_C"/>
    <property type="match status" value="1"/>
</dbReference>
<evidence type="ECO:0000313" key="3">
    <source>
        <dbReference type="EMBL" id="KPM02265.1"/>
    </source>
</evidence>
<dbReference type="PROSITE" id="PS50405">
    <property type="entry name" value="GST_CTER"/>
    <property type="match status" value="1"/>
</dbReference>
<dbReference type="InterPro" id="IPR040079">
    <property type="entry name" value="Glutathione_S-Trfase"/>
</dbReference>
<dbReference type="SFLD" id="SFLDG00358">
    <property type="entry name" value="Main_(cytGST)"/>
    <property type="match status" value="1"/>
</dbReference>
<dbReference type="AlphaFoldDB" id="A0A131ZVF9"/>
<dbReference type="GO" id="GO:0006749">
    <property type="term" value="P:glutathione metabolic process"/>
    <property type="evidence" value="ECO:0007669"/>
    <property type="project" value="TreeGrafter"/>
</dbReference>
<dbReference type="InterPro" id="IPR004045">
    <property type="entry name" value="Glutathione_S-Trfase_N"/>
</dbReference>
<dbReference type="SFLD" id="SFLDS00019">
    <property type="entry name" value="Glutathione_Transferase_(cytos"/>
    <property type="match status" value="1"/>
</dbReference>
<comment type="similarity">
    <text evidence="2">Belongs to the GST superfamily.</text>
</comment>
<dbReference type="Proteomes" id="UP000616769">
    <property type="component" value="Unassembled WGS sequence"/>
</dbReference>
<name>A0A131ZVF9_SARSC</name>
<gene>
    <name evidence="3" type="ORF">QR98_0006740</name>
</gene>
<dbReference type="InterPro" id="IPR010987">
    <property type="entry name" value="Glutathione-S-Trfase_C-like"/>
</dbReference>
<dbReference type="CDD" id="cd03177">
    <property type="entry name" value="GST_C_Delta_Epsilon"/>
    <property type="match status" value="1"/>
</dbReference>
<dbReference type="InterPro" id="IPR004046">
    <property type="entry name" value="GST_C"/>
</dbReference>
<dbReference type="SUPFAM" id="SSF52833">
    <property type="entry name" value="Thioredoxin-like"/>
    <property type="match status" value="1"/>
</dbReference>
<dbReference type="SUPFAM" id="SSF47616">
    <property type="entry name" value="GST C-terminal domain-like"/>
    <property type="match status" value="1"/>
</dbReference>
<dbReference type="VEuPathDB" id="VectorBase:SSCA006592"/>
<evidence type="ECO:0000256" key="1">
    <source>
        <dbReference type="ARBA" id="ARBA00011738"/>
    </source>
</evidence>
<dbReference type="EMBL" id="JXLN01001379">
    <property type="protein sequence ID" value="KPM02265.1"/>
    <property type="molecule type" value="Genomic_DNA"/>
</dbReference>